<feature type="compositionally biased region" description="Low complexity" evidence="1">
    <location>
        <begin position="8"/>
        <end position="23"/>
    </location>
</feature>
<evidence type="ECO:0000313" key="2">
    <source>
        <dbReference type="EMBL" id="PNT67978.1"/>
    </source>
</evidence>
<evidence type="ECO:0000313" key="3">
    <source>
        <dbReference type="EnsemblPlants" id="PNT67978"/>
    </source>
</evidence>
<organism evidence="2">
    <name type="scientific">Brachypodium distachyon</name>
    <name type="common">Purple false brome</name>
    <name type="synonym">Trachynia distachya</name>
    <dbReference type="NCBI Taxonomy" id="15368"/>
    <lineage>
        <taxon>Eukaryota</taxon>
        <taxon>Viridiplantae</taxon>
        <taxon>Streptophyta</taxon>
        <taxon>Embryophyta</taxon>
        <taxon>Tracheophyta</taxon>
        <taxon>Spermatophyta</taxon>
        <taxon>Magnoliopsida</taxon>
        <taxon>Liliopsida</taxon>
        <taxon>Poales</taxon>
        <taxon>Poaceae</taxon>
        <taxon>BOP clade</taxon>
        <taxon>Pooideae</taxon>
        <taxon>Stipodae</taxon>
        <taxon>Brachypodieae</taxon>
        <taxon>Brachypodium</taxon>
    </lineage>
</organism>
<dbReference type="EnsemblPlants" id="PNT67978">
    <property type="protein sequence ID" value="PNT67978"/>
    <property type="gene ID" value="BRADI_3g34485v3"/>
</dbReference>
<evidence type="ECO:0000256" key="1">
    <source>
        <dbReference type="SAM" id="MobiDB-lite"/>
    </source>
</evidence>
<dbReference type="EMBL" id="CM000882">
    <property type="protein sequence ID" value="PNT67978.1"/>
    <property type="molecule type" value="Genomic_DNA"/>
</dbReference>
<dbReference type="AlphaFoldDB" id="A0A2K2D120"/>
<reference evidence="2 3" key="1">
    <citation type="journal article" date="2010" name="Nature">
        <title>Genome sequencing and analysis of the model grass Brachypodium distachyon.</title>
        <authorList>
            <consortium name="International Brachypodium Initiative"/>
        </authorList>
    </citation>
    <scope>NUCLEOTIDE SEQUENCE [LARGE SCALE GENOMIC DNA]</scope>
    <source>
        <strain evidence="2 3">Bd21</strain>
    </source>
</reference>
<dbReference type="Proteomes" id="UP000008810">
    <property type="component" value="Chromosome 3"/>
</dbReference>
<dbReference type="Gramene" id="PNT67978">
    <property type="protein sequence ID" value="PNT67978"/>
    <property type="gene ID" value="BRADI_3g34485v3"/>
</dbReference>
<accession>A0A2K2D120</accession>
<sequence length="73" mass="8164">MNVADIFPAPSDPSDGAASSPQRRSCHRQEQRERHQRGRRKDIASVRSRSHPHPATVSLELIKSCCFRGEPGD</sequence>
<reference evidence="3" key="3">
    <citation type="submission" date="2018-08" db="UniProtKB">
        <authorList>
            <consortium name="EnsemblPlants"/>
        </authorList>
    </citation>
    <scope>IDENTIFICATION</scope>
    <source>
        <strain evidence="3">cv. Bd21</strain>
    </source>
</reference>
<evidence type="ECO:0000313" key="4">
    <source>
        <dbReference type="Proteomes" id="UP000008810"/>
    </source>
</evidence>
<name>A0A2K2D120_BRADI</name>
<reference evidence="2" key="2">
    <citation type="submission" date="2017-06" db="EMBL/GenBank/DDBJ databases">
        <title>WGS assembly of Brachypodium distachyon.</title>
        <authorList>
            <consortium name="The International Brachypodium Initiative"/>
            <person name="Lucas S."/>
            <person name="Harmon-Smith M."/>
            <person name="Lail K."/>
            <person name="Tice H."/>
            <person name="Grimwood J."/>
            <person name="Bruce D."/>
            <person name="Barry K."/>
            <person name="Shu S."/>
            <person name="Lindquist E."/>
            <person name="Wang M."/>
            <person name="Pitluck S."/>
            <person name="Vogel J.P."/>
            <person name="Garvin D.F."/>
            <person name="Mockler T.C."/>
            <person name="Schmutz J."/>
            <person name="Rokhsar D."/>
            <person name="Bevan M.W."/>
        </authorList>
    </citation>
    <scope>NUCLEOTIDE SEQUENCE</scope>
    <source>
        <strain evidence="2">Bd21</strain>
    </source>
</reference>
<dbReference type="InParanoid" id="A0A2K2D120"/>
<feature type="region of interest" description="Disordered" evidence="1">
    <location>
        <begin position="1"/>
        <end position="55"/>
    </location>
</feature>
<gene>
    <name evidence="2" type="ORF">BRADI_3g34485v3</name>
</gene>
<protein>
    <submittedName>
        <fullName evidence="2 3">Uncharacterized protein</fullName>
    </submittedName>
</protein>
<proteinExistence type="predicted"/>
<keyword evidence="4" id="KW-1185">Reference proteome</keyword>